<dbReference type="EMBL" id="QPKB01000002">
    <property type="protein sequence ID" value="RWR76728.1"/>
    <property type="molecule type" value="Genomic_DNA"/>
</dbReference>
<protein>
    <submittedName>
        <fullName evidence="3">Protein ROS1-like protein isoform X1</fullName>
    </submittedName>
</protein>
<accession>A0A443NE23</accession>
<feature type="region of interest" description="Disordered" evidence="1">
    <location>
        <begin position="215"/>
        <end position="255"/>
    </location>
</feature>
<reference evidence="3 4" key="1">
    <citation type="journal article" date="2019" name="Nat. Plants">
        <title>Stout camphor tree genome fills gaps in understanding of flowering plant genome evolution.</title>
        <authorList>
            <person name="Chaw S.M."/>
            <person name="Liu Y.C."/>
            <person name="Wu Y.W."/>
            <person name="Wang H.Y."/>
            <person name="Lin C.I."/>
            <person name="Wu C.S."/>
            <person name="Ke H.M."/>
            <person name="Chang L.Y."/>
            <person name="Hsu C.Y."/>
            <person name="Yang H.T."/>
            <person name="Sudianto E."/>
            <person name="Hsu M.H."/>
            <person name="Wu K.P."/>
            <person name="Wang L.N."/>
            <person name="Leebens-Mack J.H."/>
            <person name="Tsai I.J."/>
        </authorList>
    </citation>
    <scope>NUCLEOTIDE SEQUENCE [LARGE SCALE GENOMIC DNA]</scope>
    <source>
        <strain evidence="4">cv. Chaw 1501</strain>
        <tissue evidence="3">Young leaves</tissue>
    </source>
</reference>
<dbReference type="CDD" id="cd11378">
    <property type="entry name" value="DUF296"/>
    <property type="match status" value="1"/>
</dbReference>
<dbReference type="InterPro" id="IPR005175">
    <property type="entry name" value="PPC_dom"/>
</dbReference>
<dbReference type="InterPro" id="IPR028924">
    <property type="entry name" value="Perm-CXXC"/>
</dbReference>
<dbReference type="SUPFAM" id="SSF117856">
    <property type="entry name" value="AF0104/ALDC/Ptd012-like"/>
    <property type="match status" value="1"/>
</dbReference>
<dbReference type="GO" id="GO:0141166">
    <property type="term" value="P:chromosomal 5-methylcytosine DNA demethylation pathway"/>
    <property type="evidence" value="ECO:0007669"/>
    <property type="project" value="InterPro"/>
</dbReference>
<dbReference type="Pfam" id="PF15629">
    <property type="entry name" value="Perm-CXXC"/>
    <property type="match status" value="1"/>
</dbReference>
<evidence type="ECO:0000256" key="1">
    <source>
        <dbReference type="SAM" id="MobiDB-lite"/>
    </source>
</evidence>
<organism evidence="3 4">
    <name type="scientific">Cinnamomum micranthum f. kanehirae</name>
    <dbReference type="NCBI Taxonomy" id="337451"/>
    <lineage>
        <taxon>Eukaryota</taxon>
        <taxon>Viridiplantae</taxon>
        <taxon>Streptophyta</taxon>
        <taxon>Embryophyta</taxon>
        <taxon>Tracheophyta</taxon>
        <taxon>Spermatophyta</taxon>
        <taxon>Magnoliopsida</taxon>
        <taxon>Magnoliidae</taxon>
        <taxon>Laurales</taxon>
        <taxon>Lauraceae</taxon>
        <taxon>Cinnamomum</taxon>
    </lineage>
</organism>
<dbReference type="GO" id="GO:0019104">
    <property type="term" value="F:DNA N-glycosylase activity"/>
    <property type="evidence" value="ECO:0007669"/>
    <property type="project" value="InterPro"/>
</dbReference>
<sequence length="584" mass="65079">MMEVRIQMKSATKGMRHRCEPIIEEPATPEPECLDTLERAIEDAFWTENPDEIPMIKLNIKEFMQNVDMQEKGELQDVDMSRALVALTQEAATIPMPKLKNVSRLQTEHQVYELPDAHPLLAKLDRRMLDDPCTYLLTVWTPGETAQSIQPPEIDCTSQKSGNLCSKKTCFTCNSMREANAQAVKGTLLIYIWEILTYAPLKKRPIFCFSHASTPPAGGGSRGRGPKKRHNPNRSRKKTEGLPVGSKNKPMPPIYMTRESDYTTQTTMIEIPPDGDIVNGVADFAFRRRIGICILSCNGAVANVSFIDSTSSHAHASTVTLNGRFETLSLYATFLTYPIPPPPSQSSSPGYPTKLPITISFAGAIEQVIGGKVVEALIVAGLVVVASASFRYISLLRLQPMSEKANDTNPNVGIANACCGDAGLWRPSSEHHQSPASFIENALVVQYYFYDARSGHQFQPNREVDSFARCGDADLQCPSSELHQSPASSFENALVVQYYFYDARSGHQFRLKKEVDSFARCGDASLRHPSSEHHQSPASFIENALVVQYYFYDARSGHQFRSKKEVDSCAQKEEVPRYKTKSYK</sequence>
<dbReference type="PANTHER" id="PTHR46213:SF13">
    <property type="entry name" value="DEMETER-LIKE PROTEIN 2-RELATED"/>
    <property type="match status" value="1"/>
</dbReference>
<keyword evidence="4" id="KW-1185">Reference proteome</keyword>
<dbReference type="Gene3D" id="3.30.1330.80">
    <property type="entry name" value="Hypothetical protein, similar to alpha- acetolactate decarboxylase, domain 2"/>
    <property type="match status" value="1"/>
</dbReference>
<evidence type="ECO:0000313" key="4">
    <source>
        <dbReference type="Proteomes" id="UP000283530"/>
    </source>
</evidence>
<dbReference type="AlphaFoldDB" id="A0A443NE23"/>
<proteinExistence type="predicted"/>
<dbReference type="PROSITE" id="PS51742">
    <property type="entry name" value="PPC"/>
    <property type="match status" value="1"/>
</dbReference>
<dbReference type="OrthoDB" id="1934803at2759"/>
<gene>
    <name evidence="3" type="ORF">CKAN_00518500</name>
</gene>
<comment type="caution">
    <text evidence="3">The sequence shown here is derived from an EMBL/GenBank/DDBJ whole genome shotgun (WGS) entry which is preliminary data.</text>
</comment>
<feature type="domain" description="PPC" evidence="2">
    <location>
        <begin position="259"/>
        <end position="411"/>
    </location>
</feature>
<dbReference type="PANTHER" id="PTHR46213">
    <property type="entry name" value="TRANSCRIPTIONAL ACTIVATOR DEMETER"/>
    <property type="match status" value="1"/>
</dbReference>
<dbReference type="GO" id="GO:0035514">
    <property type="term" value="F:DNA demethylase activity"/>
    <property type="evidence" value="ECO:0007669"/>
    <property type="project" value="InterPro"/>
</dbReference>
<evidence type="ECO:0000313" key="3">
    <source>
        <dbReference type="EMBL" id="RWR76728.1"/>
    </source>
</evidence>
<feature type="compositionally biased region" description="Basic residues" evidence="1">
    <location>
        <begin position="224"/>
        <end position="237"/>
    </location>
</feature>
<dbReference type="Pfam" id="PF03479">
    <property type="entry name" value="PCC"/>
    <property type="match status" value="1"/>
</dbReference>
<evidence type="ECO:0000259" key="2">
    <source>
        <dbReference type="PROSITE" id="PS51742"/>
    </source>
</evidence>
<name>A0A443NE23_9MAGN</name>
<dbReference type="InterPro" id="IPR044811">
    <property type="entry name" value="DME/ROS1"/>
</dbReference>
<dbReference type="Proteomes" id="UP000283530">
    <property type="component" value="Unassembled WGS sequence"/>
</dbReference>